<protein>
    <submittedName>
        <fullName evidence="3">Uncharacterized protein</fullName>
    </submittedName>
</protein>
<accession>A0A0A1URT3</accession>
<feature type="signal peptide" evidence="2">
    <location>
        <begin position="1"/>
        <end position="15"/>
    </location>
</feature>
<comment type="caution">
    <text evidence="3">The sequence shown here is derived from an EMBL/GenBank/DDBJ whole genome shotgun (WGS) entry which is preliminary data.</text>
</comment>
<proteinExistence type="predicted"/>
<keyword evidence="2" id="KW-0732">Signal</keyword>
<evidence type="ECO:0000313" key="3">
    <source>
        <dbReference type="EMBL" id="EXU98489.1"/>
    </source>
</evidence>
<evidence type="ECO:0000313" key="4">
    <source>
        <dbReference type="Proteomes" id="UP000030151"/>
    </source>
</evidence>
<dbReference type="EMBL" id="JELW01000026">
    <property type="protein sequence ID" value="EXU98489.1"/>
    <property type="molecule type" value="Genomic_DNA"/>
</dbReference>
<evidence type="ECO:0000256" key="2">
    <source>
        <dbReference type="SAM" id="SignalP"/>
    </source>
</evidence>
<feature type="region of interest" description="Disordered" evidence="1">
    <location>
        <begin position="137"/>
        <end position="174"/>
    </location>
</feature>
<dbReference type="HOGENOM" id="CLU_1540436_0_0_1"/>
<dbReference type="Proteomes" id="UP000030151">
    <property type="component" value="Unassembled WGS sequence"/>
</dbReference>
<organism evidence="3 4">
    <name type="scientific">Metarhizium robertsii</name>
    <dbReference type="NCBI Taxonomy" id="568076"/>
    <lineage>
        <taxon>Eukaryota</taxon>
        <taxon>Fungi</taxon>
        <taxon>Dikarya</taxon>
        <taxon>Ascomycota</taxon>
        <taxon>Pezizomycotina</taxon>
        <taxon>Sordariomycetes</taxon>
        <taxon>Hypocreomycetidae</taxon>
        <taxon>Hypocreales</taxon>
        <taxon>Clavicipitaceae</taxon>
        <taxon>Metarhizium</taxon>
    </lineage>
</organism>
<feature type="chain" id="PRO_5012859179" evidence="2">
    <location>
        <begin position="16"/>
        <end position="174"/>
    </location>
</feature>
<gene>
    <name evidence="3" type="ORF">X797_008437</name>
</gene>
<evidence type="ECO:0000256" key="1">
    <source>
        <dbReference type="SAM" id="MobiDB-lite"/>
    </source>
</evidence>
<dbReference type="AlphaFoldDB" id="A0A0A1URT3"/>
<reference evidence="3 4" key="1">
    <citation type="submission" date="2014-02" db="EMBL/GenBank/DDBJ databases">
        <title>The genome sequence of the entomopathogenic fungus Metarhizium robertsii ARSEF 2575.</title>
        <authorList>
            <person name="Giuliano Garisto Donzelli B."/>
            <person name="Roe B.A."/>
            <person name="Macmil S.L."/>
            <person name="Krasnoff S.B."/>
            <person name="Gibson D.M."/>
        </authorList>
    </citation>
    <scope>NUCLEOTIDE SEQUENCE [LARGE SCALE GENOMIC DNA]</scope>
    <source>
        <strain evidence="3 4">ARSEF 2575</strain>
    </source>
</reference>
<name>A0A0A1URT3_9HYPO</name>
<sequence length="174" mass="19537">MKYFILLLAACGSLAAGLKKPSPLDIYRHAQVCEKAENIDVGQCRKAFFKNVREFMIDYPDHPISEERFWHTMKQRTFDRILGGEMEINYVLYEDDGDMKFKCKPSENCPGEGCLPISNLTSFCDEKGGCETCRHETTERQPSADEEEPANSATLKKRIGGALGNGSGNMTRAQ</sequence>